<dbReference type="EMBL" id="MN740207">
    <property type="protein sequence ID" value="QHT93414.1"/>
    <property type="molecule type" value="Genomic_DNA"/>
</dbReference>
<dbReference type="InterPro" id="IPR011051">
    <property type="entry name" value="RmlC_Cupin_sf"/>
</dbReference>
<dbReference type="InterPro" id="IPR014710">
    <property type="entry name" value="RmlC-like_jellyroll"/>
</dbReference>
<protein>
    <submittedName>
        <fullName evidence="3">Uncharacterized protein</fullName>
    </submittedName>
</protein>
<organism evidence="3">
    <name type="scientific">viral metagenome</name>
    <dbReference type="NCBI Taxonomy" id="1070528"/>
    <lineage>
        <taxon>unclassified sequences</taxon>
        <taxon>metagenomes</taxon>
        <taxon>organismal metagenomes</taxon>
    </lineage>
</organism>
<proteinExistence type="predicted"/>
<reference evidence="3" key="1">
    <citation type="journal article" date="2020" name="Nature">
        <title>Giant virus diversity and host interactions through global metagenomics.</title>
        <authorList>
            <person name="Schulz F."/>
            <person name="Roux S."/>
            <person name="Paez-Espino D."/>
            <person name="Jungbluth S."/>
            <person name="Walsh D.A."/>
            <person name="Denef V.J."/>
            <person name="McMahon K.D."/>
            <person name="Konstantinidis K.T."/>
            <person name="Eloe-Fadrosh E.A."/>
            <person name="Kyrpides N.C."/>
            <person name="Woyke T."/>
        </authorList>
    </citation>
    <scope>NUCLEOTIDE SEQUENCE</scope>
    <source>
        <strain evidence="3">GVMAG-M-3300024252-29</strain>
    </source>
</reference>
<evidence type="ECO:0000259" key="2">
    <source>
        <dbReference type="Pfam" id="PF14667"/>
    </source>
</evidence>
<dbReference type="InterPro" id="IPR050177">
    <property type="entry name" value="Lipid_A_modif_metabolic_enz"/>
</dbReference>
<dbReference type="InterPro" id="IPR001509">
    <property type="entry name" value="Epimerase_deHydtase"/>
</dbReference>
<accession>A0A6C0IJQ2</accession>
<sequence>MSEFSDKNTIFIVGANSFIGRHIYTHVKQLNKYKVLICSHDDISVLETAKNDDIVINVCGINRSNLYEDYEEANVSFVKEVVKTLPSYPFFIHVSSLMVCGFQDKELSDLPEQTQWFINTKLKGETFLRKNYSNSKLSIVRPSNIFGYDCTPYYNNILSTIIYEKLYNHEKINKLNENSYRNMLSIGGLVEKIINISEEKLNGTFNIVSSNTVSMKEIGDLVYDNNLPKHIDVIPNTCCDYPKLSNEVDNEKNIIVDEVLSEKIKETEEQMKIFYDIKSKVKITKLSTLKQPRGEMVEISDLQSSRIYKITITEGSVRGNHYHSKQIEEFYTNSGKVVYAFAHRNDPNVVFIYYSQPNDKIKIYPNIIHTLSNDYTNNTSELIIASTQGFIPNEIPDTTYVTLF</sequence>
<dbReference type="PANTHER" id="PTHR43245:SF55">
    <property type="entry name" value="NAD(P)-BINDING DOMAIN-CONTAINING PROTEIN"/>
    <property type="match status" value="1"/>
</dbReference>
<dbReference type="InterPro" id="IPR029303">
    <property type="entry name" value="CapF_C"/>
</dbReference>
<dbReference type="AlphaFoldDB" id="A0A6C0IJQ2"/>
<dbReference type="Pfam" id="PF01370">
    <property type="entry name" value="Epimerase"/>
    <property type="match status" value="1"/>
</dbReference>
<dbReference type="InterPro" id="IPR036291">
    <property type="entry name" value="NAD(P)-bd_dom_sf"/>
</dbReference>
<evidence type="ECO:0000259" key="1">
    <source>
        <dbReference type="Pfam" id="PF01370"/>
    </source>
</evidence>
<feature type="domain" description="Capsular polysaccharide assembling protein CapF C-terminal" evidence="2">
    <location>
        <begin position="292"/>
        <end position="382"/>
    </location>
</feature>
<dbReference type="Pfam" id="PF14667">
    <property type="entry name" value="Polysacc_synt_C"/>
    <property type="match status" value="1"/>
</dbReference>
<dbReference type="Gene3D" id="3.40.50.720">
    <property type="entry name" value="NAD(P)-binding Rossmann-like Domain"/>
    <property type="match status" value="1"/>
</dbReference>
<dbReference type="PANTHER" id="PTHR43245">
    <property type="entry name" value="BIFUNCTIONAL POLYMYXIN RESISTANCE PROTEIN ARNA"/>
    <property type="match status" value="1"/>
</dbReference>
<dbReference type="Gene3D" id="2.60.120.10">
    <property type="entry name" value="Jelly Rolls"/>
    <property type="match status" value="1"/>
</dbReference>
<name>A0A6C0IJQ2_9ZZZZ</name>
<feature type="domain" description="NAD-dependent epimerase/dehydratase" evidence="1">
    <location>
        <begin position="10"/>
        <end position="197"/>
    </location>
</feature>
<dbReference type="SUPFAM" id="SSF51735">
    <property type="entry name" value="NAD(P)-binding Rossmann-fold domains"/>
    <property type="match status" value="1"/>
</dbReference>
<evidence type="ECO:0000313" key="3">
    <source>
        <dbReference type="EMBL" id="QHT93414.1"/>
    </source>
</evidence>
<dbReference type="SUPFAM" id="SSF51182">
    <property type="entry name" value="RmlC-like cupins"/>
    <property type="match status" value="1"/>
</dbReference>